<reference evidence="1 2" key="1">
    <citation type="submission" date="2017-07" db="EMBL/GenBank/DDBJ databases">
        <title>An improved, manually edited Actinidia chinensis var. chinensis (kiwifruit) genome highlights the challenges associated with draft genomes and gene prediction in plants.</title>
        <authorList>
            <person name="Pilkington S."/>
            <person name="Crowhurst R."/>
            <person name="Hilario E."/>
            <person name="Nardozza S."/>
            <person name="Fraser L."/>
            <person name="Peng Y."/>
            <person name="Gunaseelan K."/>
            <person name="Simpson R."/>
            <person name="Tahir J."/>
            <person name="Deroles S."/>
            <person name="Templeton K."/>
            <person name="Luo Z."/>
            <person name="Davy M."/>
            <person name="Cheng C."/>
            <person name="Mcneilage M."/>
            <person name="Scaglione D."/>
            <person name="Liu Y."/>
            <person name="Zhang Q."/>
            <person name="Datson P."/>
            <person name="De Silva N."/>
            <person name="Gardiner S."/>
            <person name="Bassett H."/>
            <person name="Chagne D."/>
            <person name="Mccallum J."/>
            <person name="Dzierzon H."/>
            <person name="Deng C."/>
            <person name="Wang Y.-Y."/>
            <person name="Barron N."/>
            <person name="Manako K."/>
            <person name="Bowen J."/>
            <person name="Foster T."/>
            <person name="Erridge Z."/>
            <person name="Tiffin H."/>
            <person name="Waite C."/>
            <person name="Davies K."/>
            <person name="Grierson E."/>
            <person name="Laing W."/>
            <person name="Kirk R."/>
            <person name="Chen X."/>
            <person name="Wood M."/>
            <person name="Montefiori M."/>
            <person name="Brummell D."/>
            <person name="Schwinn K."/>
            <person name="Catanach A."/>
            <person name="Fullerton C."/>
            <person name="Li D."/>
            <person name="Meiyalaghan S."/>
            <person name="Nieuwenhuizen N."/>
            <person name="Read N."/>
            <person name="Prakash R."/>
            <person name="Hunter D."/>
            <person name="Zhang H."/>
            <person name="Mckenzie M."/>
            <person name="Knabel M."/>
            <person name="Harris A."/>
            <person name="Allan A."/>
            <person name="Chen A."/>
            <person name="Janssen B."/>
            <person name="Plunkett B."/>
            <person name="Dwamena C."/>
            <person name="Voogd C."/>
            <person name="Leif D."/>
            <person name="Lafferty D."/>
            <person name="Souleyre E."/>
            <person name="Varkonyi-Gasic E."/>
            <person name="Gambi F."/>
            <person name="Hanley J."/>
            <person name="Yao J.-L."/>
            <person name="Cheung J."/>
            <person name="David K."/>
            <person name="Warren B."/>
            <person name="Marsh K."/>
            <person name="Snowden K."/>
            <person name="Lin-Wang K."/>
            <person name="Brian L."/>
            <person name="Martinez-Sanchez M."/>
            <person name="Wang M."/>
            <person name="Ileperuma N."/>
            <person name="Macnee N."/>
            <person name="Campin R."/>
            <person name="Mcatee P."/>
            <person name="Drummond R."/>
            <person name="Espley R."/>
            <person name="Ireland H."/>
            <person name="Wu R."/>
            <person name="Atkinson R."/>
            <person name="Karunairetnam S."/>
            <person name="Bulley S."/>
            <person name="Chunkath S."/>
            <person name="Hanley Z."/>
            <person name="Storey R."/>
            <person name="Thrimawithana A."/>
            <person name="Thomson S."/>
            <person name="David C."/>
            <person name="Testolin R."/>
        </authorList>
    </citation>
    <scope>NUCLEOTIDE SEQUENCE [LARGE SCALE GENOMIC DNA]</scope>
    <source>
        <strain evidence="2">cv. Red5</strain>
        <tissue evidence="1">Young leaf</tissue>
    </source>
</reference>
<protein>
    <submittedName>
        <fullName evidence="1">Embryonic polyadenylate-binding protein</fullName>
    </submittedName>
</protein>
<dbReference type="Proteomes" id="UP000241394">
    <property type="component" value="Chromosome LG18"/>
</dbReference>
<organism evidence="1 2">
    <name type="scientific">Actinidia chinensis var. chinensis</name>
    <name type="common">Chinese soft-hair kiwi</name>
    <dbReference type="NCBI Taxonomy" id="1590841"/>
    <lineage>
        <taxon>Eukaryota</taxon>
        <taxon>Viridiplantae</taxon>
        <taxon>Streptophyta</taxon>
        <taxon>Embryophyta</taxon>
        <taxon>Tracheophyta</taxon>
        <taxon>Spermatophyta</taxon>
        <taxon>Magnoliopsida</taxon>
        <taxon>eudicotyledons</taxon>
        <taxon>Gunneridae</taxon>
        <taxon>Pentapetalae</taxon>
        <taxon>asterids</taxon>
        <taxon>Ericales</taxon>
        <taxon>Actinidiaceae</taxon>
        <taxon>Actinidia</taxon>
    </lineage>
</organism>
<reference evidence="2" key="2">
    <citation type="journal article" date="2018" name="BMC Genomics">
        <title>A manually annotated Actinidia chinensis var. chinensis (kiwifruit) genome highlights the challenges associated with draft genomes and gene prediction in plants.</title>
        <authorList>
            <person name="Pilkington S.M."/>
            <person name="Crowhurst R."/>
            <person name="Hilario E."/>
            <person name="Nardozza S."/>
            <person name="Fraser L."/>
            <person name="Peng Y."/>
            <person name="Gunaseelan K."/>
            <person name="Simpson R."/>
            <person name="Tahir J."/>
            <person name="Deroles S.C."/>
            <person name="Templeton K."/>
            <person name="Luo Z."/>
            <person name="Davy M."/>
            <person name="Cheng C."/>
            <person name="McNeilage M."/>
            <person name="Scaglione D."/>
            <person name="Liu Y."/>
            <person name="Zhang Q."/>
            <person name="Datson P."/>
            <person name="De Silva N."/>
            <person name="Gardiner S.E."/>
            <person name="Bassett H."/>
            <person name="Chagne D."/>
            <person name="McCallum J."/>
            <person name="Dzierzon H."/>
            <person name="Deng C."/>
            <person name="Wang Y.Y."/>
            <person name="Barron L."/>
            <person name="Manako K."/>
            <person name="Bowen J."/>
            <person name="Foster T.M."/>
            <person name="Erridge Z.A."/>
            <person name="Tiffin H."/>
            <person name="Waite C.N."/>
            <person name="Davies K.M."/>
            <person name="Grierson E.P."/>
            <person name="Laing W.A."/>
            <person name="Kirk R."/>
            <person name="Chen X."/>
            <person name="Wood M."/>
            <person name="Montefiori M."/>
            <person name="Brummell D.A."/>
            <person name="Schwinn K.E."/>
            <person name="Catanach A."/>
            <person name="Fullerton C."/>
            <person name="Li D."/>
            <person name="Meiyalaghan S."/>
            <person name="Nieuwenhuizen N."/>
            <person name="Read N."/>
            <person name="Prakash R."/>
            <person name="Hunter D."/>
            <person name="Zhang H."/>
            <person name="McKenzie M."/>
            <person name="Knabel M."/>
            <person name="Harris A."/>
            <person name="Allan A.C."/>
            <person name="Gleave A."/>
            <person name="Chen A."/>
            <person name="Janssen B.J."/>
            <person name="Plunkett B."/>
            <person name="Ampomah-Dwamena C."/>
            <person name="Voogd C."/>
            <person name="Leif D."/>
            <person name="Lafferty D."/>
            <person name="Souleyre E.J.F."/>
            <person name="Varkonyi-Gasic E."/>
            <person name="Gambi F."/>
            <person name="Hanley J."/>
            <person name="Yao J.L."/>
            <person name="Cheung J."/>
            <person name="David K.M."/>
            <person name="Warren B."/>
            <person name="Marsh K."/>
            <person name="Snowden K.C."/>
            <person name="Lin-Wang K."/>
            <person name="Brian L."/>
            <person name="Martinez-Sanchez M."/>
            <person name="Wang M."/>
            <person name="Ileperuma N."/>
            <person name="Macnee N."/>
            <person name="Campin R."/>
            <person name="McAtee P."/>
            <person name="Drummond R.S.M."/>
            <person name="Espley R.V."/>
            <person name="Ireland H.S."/>
            <person name="Wu R."/>
            <person name="Atkinson R.G."/>
            <person name="Karunairetnam S."/>
            <person name="Bulley S."/>
            <person name="Chunkath S."/>
            <person name="Hanley Z."/>
            <person name="Storey R."/>
            <person name="Thrimawithana A.H."/>
            <person name="Thomson S."/>
            <person name="David C."/>
            <person name="Testolin R."/>
            <person name="Huang H."/>
            <person name="Hellens R.P."/>
            <person name="Schaffer R.J."/>
        </authorList>
    </citation>
    <scope>NUCLEOTIDE SEQUENCE [LARGE SCALE GENOMIC DNA]</scope>
    <source>
        <strain evidence="2">cv. Red5</strain>
    </source>
</reference>
<name>A0A2R6Q9T2_ACTCC</name>
<gene>
    <name evidence="1" type="ORF">CEY00_Acc20517</name>
</gene>
<dbReference type="EMBL" id="NKQK01000018">
    <property type="protein sequence ID" value="PSS04661.1"/>
    <property type="molecule type" value="Genomic_DNA"/>
</dbReference>
<keyword evidence="2" id="KW-1185">Reference proteome</keyword>
<dbReference type="Gramene" id="PSS04661">
    <property type="protein sequence ID" value="PSS04661"/>
    <property type="gene ID" value="CEY00_Acc20517"/>
</dbReference>
<proteinExistence type="predicted"/>
<accession>A0A2R6Q9T2</accession>
<dbReference type="AlphaFoldDB" id="A0A2R6Q9T2"/>
<comment type="caution">
    <text evidence="1">The sequence shown here is derived from an EMBL/GenBank/DDBJ whole genome shotgun (WGS) entry which is preliminary data.</text>
</comment>
<evidence type="ECO:0000313" key="2">
    <source>
        <dbReference type="Proteomes" id="UP000241394"/>
    </source>
</evidence>
<sequence length="272" mass="30960">MEGSIYERSEIAEESSVGSCNDCSDLSHSIQDLQLGKEKRTSSNQIQKEEVDSYDTQFKKRLEKSAAAIEIMKDEQAIPPEDLWAYHTNIDAGYTLPSNMHSDQESFTGSTNSINQYSSYREPNNFLGKKASTSSVYGGPSISGLVNQYIEIQSVLRNPTNVYASMRDYNPRMDQIASANHYEFESTGSSRNYSGNSYSFPNTIGSSRSLWNQQGVNLGHWNTLRFSQKDPTWFGELRRKIVPRAWRGFLNIRIPRLLSWYLRSFLSLYSSS</sequence>
<dbReference type="InParanoid" id="A0A2R6Q9T2"/>
<evidence type="ECO:0000313" key="1">
    <source>
        <dbReference type="EMBL" id="PSS04661.1"/>
    </source>
</evidence>